<dbReference type="InterPro" id="IPR009057">
    <property type="entry name" value="Homeodomain-like_sf"/>
</dbReference>
<keyword evidence="3" id="KW-1185">Reference proteome</keyword>
<dbReference type="Proteomes" id="UP000032024">
    <property type="component" value="Chromosome"/>
</dbReference>
<dbReference type="PANTHER" id="PTHR32071">
    <property type="entry name" value="TRANSCRIPTIONAL REGULATORY PROTEIN"/>
    <property type="match status" value="1"/>
</dbReference>
<dbReference type="Gene3D" id="1.10.10.60">
    <property type="entry name" value="Homeodomain-like"/>
    <property type="match status" value="1"/>
</dbReference>
<dbReference type="GO" id="GO:0043565">
    <property type="term" value="F:sequence-specific DNA binding"/>
    <property type="evidence" value="ECO:0007669"/>
    <property type="project" value="InterPro"/>
</dbReference>
<dbReference type="InterPro" id="IPR002197">
    <property type="entry name" value="HTH_Fis"/>
</dbReference>
<dbReference type="PRINTS" id="PR01590">
    <property type="entry name" value="HTHFIS"/>
</dbReference>
<gene>
    <name evidence="2" type="ORF">SB48_HM08orf02971</name>
</gene>
<name>A0AAN0WBR9_HEYCO</name>
<dbReference type="PANTHER" id="PTHR32071:SF121">
    <property type="entry name" value="SIGMA L-DEPENDENT TRANSCRIPTIONAL REGULATOR YQIR-RELATED"/>
    <property type="match status" value="1"/>
</dbReference>
<dbReference type="EMBL" id="CP010525">
    <property type="protein sequence ID" value="AJO22676.1"/>
    <property type="molecule type" value="Genomic_DNA"/>
</dbReference>
<dbReference type="Pfam" id="PF02954">
    <property type="entry name" value="HTH_8"/>
    <property type="match status" value="1"/>
</dbReference>
<proteinExistence type="predicted"/>
<protein>
    <submittedName>
        <fullName evidence="2">Fis family transcriptional regulator</fullName>
    </submittedName>
</protein>
<feature type="domain" description="DNA binding HTH" evidence="1">
    <location>
        <begin position="54"/>
        <end position="93"/>
    </location>
</feature>
<reference evidence="3" key="1">
    <citation type="submission" date="2015-01" db="EMBL/GenBank/DDBJ databases">
        <title>Comparative genome analysis of Bacillus coagulans HM-08, Clostridium butyricum HM-68, Bacillus subtilis HM-66 and Bacillus paralicheniformis BL-09.</title>
        <authorList>
            <person name="Zhang H."/>
        </authorList>
    </citation>
    <scope>NUCLEOTIDE SEQUENCE [LARGE SCALE GENOMIC DNA]</scope>
    <source>
        <strain evidence="3">HM-08</strain>
    </source>
</reference>
<organism evidence="2 3">
    <name type="scientific">Heyndrickxia coagulans</name>
    <name type="common">Weizmannia coagulans</name>
    <dbReference type="NCBI Taxonomy" id="1398"/>
    <lineage>
        <taxon>Bacteria</taxon>
        <taxon>Bacillati</taxon>
        <taxon>Bacillota</taxon>
        <taxon>Bacilli</taxon>
        <taxon>Bacillales</taxon>
        <taxon>Bacillaceae</taxon>
        <taxon>Heyndrickxia</taxon>
    </lineage>
</organism>
<dbReference type="SUPFAM" id="SSF46689">
    <property type="entry name" value="Homeodomain-like"/>
    <property type="match status" value="1"/>
</dbReference>
<sequence length="101" mass="11281">MENVLGRAIIFMGFHEKSIDADHLDGLGLSPGKRAEKQEADGVPEKGNLDEMLSAFEKQLIQKALEENAGNKTNTAKQLGISLRSLYYKLEKYRLAKISMQ</sequence>
<evidence type="ECO:0000259" key="1">
    <source>
        <dbReference type="Pfam" id="PF02954"/>
    </source>
</evidence>
<evidence type="ECO:0000313" key="3">
    <source>
        <dbReference type="Proteomes" id="UP000032024"/>
    </source>
</evidence>
<dbReference type="AlphaFoldDB" id="A0AAN0WBR9"/>
<accession>A0AAN0WBR9</accession>
<evidence type="ECO:0000313" key="2">
    <source>
        <dbReference type="EMBL" id="AJO22676.1"/>
    </source>
</evidence>